<feature type="domain" description="PAC" evidence="7">
    <location>
        <begin position="510"/>
        <end position="562"/>
    </location>
</feature>
<dbReference type="InterPro" id="IPR005467">
    <property type="entry name" value="His_kinase_dom"/>
</dbReference>
<feature type="transmembrane region" description="Helical" evidence="4">
    <location>
        <begin position="12"/>
        <end position="32"/>
    </location>
</feature>
<dbReference type="PROSITE" id="PS50112">
    <property type="entry name" value="PAS"/>
    <property type="match status" value="1"/>
</dbReference>
<keyword evidence="9" id="KW-1185">Reference proteome</keyword>
<dbReference type="InterPro" id="IPR035965">
    <property type="entry name" value="PAS-like_dom_sf"/>
</dbReference>
<dbReference type="PANTHER" id="PTHR24421">
    <property type="entry name" value="NITRATE/NITRITE SENSOR PROTEIN NARX-RELATED"/>
    <property type="match status" value="1"/>
</dbReference>
<feature type="domain" description="PAS" evidence="6">
    <location>
        <begin position="327"/>
        <end position="374"/>
    </location>
</feature>
<dbReference type="Proteomes" id="UP001200430">
    <property type="component" value="Unassembled WGS sequence"/>
</dbReference>
<dbReference type="InterPro" id="IPR000700">
    <property type="entry name" value="PAS-assoc_C"/>
</dbReference>
<proteinExistence type="predicted"/>
<dbReference type="InterPro" id="IPR050482">
    <property type="entry name" value="Sensor_HK_TwoCompSys"/>
</dbReference>
<evidence type="ECO:0000259" key="5">
    <source>
        <dbReference type="PROSITE" id="PS50109"/>
    </source>
</evidence>
<accession>A0ABS9EKL4</accession>
<gene>
    <name evidence="8" type="ORF">L2W38_02800</name>
</gene>
<dbReference type="InterPro" id="IPR003594">
    <property type="entry name" value="HATPase_dom"/>
</dbReference>
<feature type="domain" description="Histidine kinase" evidence="5">
    <location>
        <begin position="814"/>
        <end position="905"/>
    </location>
</feature>
<evidence type="ECO:0000313" key="8">
    <source>
        <dbReference type="EMBL" id="MCF4141747.1"/>
    </source>
</evidence>
<evidence type="ECO:0000256" key="2">
    <source>
        <dbReference type="ARBA" id="ARBA00022777"/>
    </source>
</evidence>
<dbReference type="Pfam" id="PF13426">
    <property type="entry name" value="PAS_9"/>
    <property type="match status" value="1"/>
</dbReference>
<dbReference type="Pfam" id="PF00989">
    <property type="entry name" value="PAS"/>
    <property type="match status" value="1"/>
</dbReference>
<dbReference type="Pfam" id="PF02518">
    <property type="entry name" value="HATPase_c"/>
    <property type="match status" value="1"/>
</dbReference>
<dbReference type="RefSeq" id="WP_236098420.1">
    <property type="nucleotide sequence ID" value="NZ_JAKGUD010000002.1"/>
</dbReference>
<comment type="caution">
    <text evidence="8">The sequence shown here is derived from an EMBL/GenBank/DDBJ whole genome shotgun (WGS) entry which is preliminary data.</text>
</comment>
<dbReference type="SMART" id="SM00091">
    <property type="entry name" value="PAS"/>
    <property type="match status" value="2"/>
</dbReference>
<dbReference type="PROSITE" id="PS50113">
    <property type="entry name" value="PAC"/>
    <property type="match status" value="1"/>
</dbReference>
<keyword evidence="4" id="KW-0472">Membrane</keyword>
<dbReference type="NCBIfam" id="TIGR00229">
    <property type="entry name" value="sensory_box"/>
    <property type="match status" value="2"/>
</dbReference>
<evidence type="ECO:0000259" key="7">
    <source>
        <dbReference type="PROSITE" id="PS50113"/>
    </source>
</evidence>
<evidence type="ECO:0000313" key="9">
    <source>
        <dbReference type="Proteomes" id="UP001200430"/>
    </source>
</evidence>
<keyword evidence="4" id="KW-1133">Transmembrane helix</keyword>
<keyword evidence="1" id="KW-0808">Transferase</keyword>
<evidence type="ECO:0000259" key="6">
    <source>
        <dbReference type="PROSITE" id="PS50112"/>
    </source>
</evidence>
<dbReference type="PANTHER" id="PTHR24421:SF58">
    <property type="entry name" value="SIGNAL TRANSDUCTION HISTIDINE-PROTEIN KINASE_PHOSPHATASE UHPB"/>
    <property type="match status" value="1"/>
</dbReference>
<dbReference type="PROSITE" id="PS50109">
    <property type="entry name" value="HIS_KIN"/>
    <property type="match status" value="1"/>
</dbReference>
<dbReference type="CDD" id="cd00130">
    <property type="entry name" value="PAS"/>
    <property type="match status" value="1"/>
</dbReference>
<dbReference type="SMART" id="SM00086">
    <property type="entry name" value="PAC"/>
    <property type="match status" value="2"/>
</dbReference>
<reference evidence="8 9" key="1">
    <citation type="submission" date="2022-01" db="EMBL/GenBank/DDBJ databases">
        <title>Dethiosulfovibrio faecalis sp. nov., a novel proteolytic, non-sulfur-reducing bacterium isolated from a marine aquaculture solid waste bioreactor.</title>
        <authorList>
            <person name="Grabowski S."/>
            <person name="Apolinario E."/>
            <person name="Schneider N."/>
            <person name="Marshall C.W."/>
            <person name="Sowers K.R."/>
        </authorList>
    </citation>
    <scope>NUCLEOTIDE SEQUENCE [LARGE SCALE GENOMIC DNA]</scope>
    <source>
        <strain evidence="8 9">DSM 12537</strain>
    </source>
</reference>
<dbReference type="InterPro" id="IPR000014">
    <property type="entry name" value="PAS"/>
</dbReference>
<protein>
    <submittedName>
        <fullName evidence="8">PAS domain S-box protein</fullName>
    </submittedName>
</protein>
<dbReference type="CDD" id="cd16917">
    <property type="entry name" value="HATPase_UhpB-NarQ-NarX-like"/>
    <property type="match status" value="1"/>
</dbReference>
<dbReference type="SUPFAM" id="SSF55785">
    <property type="entry name" value="PYP-like sensor domain (PAS domain)"/>
    <property type="match status" value="3"/>
</dbReference>
<name>A0ABS9EKL4_9BACT</name>
<dbReference type="InterPro" id="IPR001610">
    <property type="entry name" value="PAC"/>
</dbReference>
<dbReference type="SUPFAM" id="SSF55874">
    <property type="entry name" value="ATPase domain of HSP90 chaperone/DNA topoisomerase II/histidine kinase"/>
    <property type="match status" value="1"/>
</dbReference>
<evidence type="ECO:0000256" key="3">
    <source>
        <dbReference type="ARBA" id="ARBA00023012"/>
    </source>
</evidence>
<dbReference type="InterPro" id="IPR011712">
    <property type="entry name" value="Sig_transdc_His_kin_sub3_dim/P"/>
</dbReference>
<dbReference type="EMBL" id="JAKGUD010000002">
    <property type="protein sequence ID" value="MCF4141747.1"/>
    <property type="molecule type" value="Genomic_DNA"/>
</dbReference>
<evidence type="ECO:0000256" key="1">
    <source>
        <dbReference type="ARBA" id="ARBA00022679"/>
    </source>
</evidence>
<feature type="transmembrane region" description="Helical" evidence="4">
    <location>
        <begin position="296"/>
        <end position="317"/>
    </location>
</feature>
<evidence type="ECO:0000256" key="4">
    <source>
        <dbReference type="SAM" id="Phobius"/>
    </source>
</evidence>
<keyword evidence="2" id="KW-0418">Kinase</keyword>
<dbReference type="Gene3D" id="1.20.5.1930">
    <property type="match status" value="1"/>
</dbReference>
<organism evidence="8 9">
    <name type="scientific">Dethiosulfovibrio marinus</name>
    <dbReference type="NCBI Taxonomy" id="133532"/>
    <lineage>
        <taxon>Bacteria</taxon>
        <taxon>Thermotogati</taxon>
        <taxon>Synergistota</taxon>
        <taxon>Synergistia</taxon>
        <taxon>Synergistales</taxon>
        <taxon>Dethiosulfovibrionaceae</taxon>
        <taxon>Dethiosulfovibrio</taxon>
    </lineage>
</organism>
<dbReference type="InterPro" id="IPR036890">
    <property type="entry name" value="HATPase_C_sf"/>
</dbReference>
<keyword evidence="3" id="KW-0902">Two-component regulatory system</keyword>
<dbReference type="InterPro" id="IPR013767">
    <property type="entry name" value="PAS_fold"/>
</dbReference>
<dbReference type="Gene3D" id="3.30.565.10">
    <property type="entry name" value="Histidine kinase-like ATPase, C-terminal domain"/>
    <property type="match status" value="1"/>
</dbReference>
<dbReference type="Gene3D" id="3.30.450.20">
    <property type="entry name" value="PAS domain"/>
    <property type="match status" value="3"/>
</dbReference>
<dbReference type="Pfam" id="PF07730">
    <property type="entry name" value="HisKA_3"/>
    <property type="match status" value="1"/>
</dbReference>
<sequence>MKFSRMALSEWGAYMVGVSFCIVVYLGGMFFLDRSEVSKSREEGLLRRSEQLTLAARATSDRLNDMVRHFSTVSRYVSSAFISSDFDRDSLREIQSLELTSFPQILDISVVTYDDDQWMYGSENRTIFEQSLHWGKLFLSRYMERGRGNWIPPFSVSPGLRMMGMVYPLRQGRIAYGAMVVTLDLDRLLGHVVYDLKMGGSSYILSPLGDVVLSSDPETVGHSVFGDLHGRKADLRLMTRDVLNRSSGESMEQLPGEGLRVLAWHSARIGGQKLVLVHVSPDPAHLNMVFHFKRRLPLTVFLGVTLVVLSLLFVSSYRKLWGILTEGERRYAAVLEAQTDPLIRFRSDWTITFVNRACCRFWGLSREKLVGSSLGNRLKATERLGLQSLLDGLDRGESRQGEWTQSVNSPDGSERWIRWSCVPVSGVGSTDLEIQAVGRDVTSLYSLQRELARRKDALDAILEGAPVPICMTGLSGDVRRFNRTGKTLSANDGALRRMAQRVVRQGYGIYGEDLSFSDEKGNRRVFSVNVVPYKDENGEMKGTIVAGMELTEVRNIARRLLEEREDRYRKILNAIGDGVILCRKGVDELFRVDLSNPVASDMIGGVDRPPVGRSLGEIFSSTSLRQVETLLSSSRGPVGLTGDLRRPDGSSLPVEMSLTVFFEDGLSVLLVVMRDISERLEARSREKNYARQLRKLIGRLDEVEQQERQRMAAYLHDVVGQNLASVKIRLGLAMRDASGSVREGLKQCVVLADQIISETRAMTFELGSPLLDELGFGPALERMCDVVRRDRGLAVSVKDDGSADLLDRRSRGLLYRSIRELLINVGKHAEVSEAFVRLERDGKFVVATVLDEGRGYDPENLDRSAANLSFGLLSIRERLAGMGGELICRSSPGKGTRATIKLPIR</sequence>
<keyword evidence="4" id="KW-0812">Transmembrane</keyword>